<feature type="region of interest" description="Disordered" evidence="2">
    <location>
        <begin position="1"/>
        <end position="184"/>
    </location>
</feature>
<name>A0ABT7YJ05_9ACTN</name>
<keyword evidence="1" id="KW-0175">Coiled coil</keyword>
<dbReference type="RefSeq" id="WP_289954550.1">
    <property type="nucleotide sequence ID" value="NZ_JAUEMJ010000001.1"/>
</dbReference>
<feature type="compositionally biased region" description="Pro residues" evidence="2">
    <location>
        <begin position="13"/>
        <end position="28"/>
    </location>
</feature>
<evidence type="ECO:0000256" key="2">
    <source>
        <dbReference type="SAM" id="MobiDB-lite"/>
    </source>
</evidence>
<organism evidence="4 5">
    <name type="scientific">Glycomyces tritici</name>
    <dbReference type="NCBI Taxonomy" id="2665176"/>
    <lineage>
        <taxon>Bacteria</taxon>
        <taxon>Bacillati</taxon>
        <taxon>Actinomycetota</taxon>
        <taxon>Actinomycetes</taxon>
        <taxon>Glycomycetales</taxon>
        <taxon>Glycomycetaceae</taxon>
        <taxon>Glycomyces</taxon>
    </lineage>
</organism>
<proteinExistence type="predicted"/>
<keyword evidence="3" id="KW-0812">Transmembrane</keyword>
<dbReference type="Proteomes" id="UP001171902">
    <property type="component" value="Unassembled WGS sequence"/>
</dbReference>
<accession>A0ABT7YJ05</accession>
<feature type="compositionally biased region" description="Pro residues" evidence="2">
    <location>
        <begin position="155"/>
        <end position="181"/>
    </location>
</feature>
<sequence>MTPEHQGAQPHESPAPPPVTPDPAPQGPQPDAEVRNPVQASPSVFESEADATVKVVPGAVPQPAPQAAPAPSPSPAPQSAFAPSNDDFLTEAQPSAAPRPADLPGYPPAQAPASSTGAMPQTTLPSPAAPPAQGYAMTPPPMGSPAGPPQMGAPAGPPPMGSPAGPPPGMQTGPMPLPPAPRKPRNKAAVAFGVIAFVLLAATATFGILYSQKANDFTEQAEELESVEEQRDALDAEKAELEDEIVALQLERDNLQGDSEARQACSDALDILIADEYPGTIDDLEDLASAEYMEWAQAHDELYREVERQCLA</sequence>
<gene>
    <name evidence="4" type="ORF">QWI33_02535</name>
</gene>
<evidence type="ECO:0000256" key="1">
    <source>
        <dbReference type="SAM" id="Coils"/>
    </source>
</evidence>
<protein>
    <submittedName>
        <fullName evidence="4">Uncharacterized protein</fullName>
    </submittedName>
</protein>
<feature type="coiled-coil region" evidence="1">
    <location>
        <begin position="217"/>
        <end position="258"/>
    </location>
</feature>
<evidence type="ECO:0000256" key="3">
    <source>
        <dbReference type="SAM" id="Phobius"/>
    </source>
</evidence>
<keyword evidence="3" id="KW-1133">Transmembrane helix</keyword>
<evidence type="ECO:0000313" key="5">
    <source>
        <dbReference type="Proteomes" id="UP001171902"/>
    </source>
</evidence>
<dbReference type="EMBL" id="JAUEMJ010000001">
    <property type="protein sequence ID" value="MDN3238590.1"/>
    <property type="molecule type" value="Genomic_DNA"/>
</dbReference>
<feature type="compositionally biased region" description="Polar residues" evidence="2">
    <location>
        <begin position="112"/>
        <end position="125"/>
    </location>
</feature>
<feature type="compositionally biased region" description="Pro residues" evidence="2">
    <location>
        <begin position="138"/>
        <end position="148"/>
    </location>
</feature>
<reference evidence="4" key="1">
    <citation type="submission" date="2023-06" db="EMBL/GenBank/DDBJ databases">
        <title>Gycomyces niveus sp.nov., a novel actinomycete isolated from soil in Shouguang.</title>
        <authorList>
            <person name="Yang X."/>
            <person name="Zhao J."/>
        </authorList>
    </citation>
    <scope>NUCLEOTIDE SEQUENCE</scope>
    <source>
        <strain evidence="4">NEAU C2</strain>
    </source>
</reference>
<feature type="transmembrane region" description="Helical" evidence="3">
    <location>
        <begin position="188"/>
        <end position="210"/>
    </location>
</feature>
<keyword evidence="5" id="KW-1185">Reference proteome</keyword>
<evidence type="ECO:0000313" key="4">
    <source>
        <dbReference type="EMBL" id="MDN3238590.1"/>
    </source>
</evidence>
<keyword evidence="3" id="KW-0472">Membrane</keyword>
<feature type="compositionally biased region" description="Pro residues" evidence="2">
    <location>
        <begin position="60"/>
        <end position="76"/>
    </location>
</feature>
<comment type="caution">
    <text evidence="4">The sequence shown here is derived from an EMBL/GenBank/DDBJ whole genome shotgun (WGS) entry which is preliminary data.</text>
</comment>